<evidence type="ECO:0000313" key="8">
    <source>
        <dbReference type="EMBL" id="SIT49569.1"/>
    </source>
</evidence>
<evidence type="ECO:0000313" key="9">
    <source>
        <dbReference type="Proteomes" id="UP000195569"/>
    </source>
</evidence>
<evidence type="ECO:0000256" key="1">
    <source>
        <dbReference type="ARBA" id="ARBA00004651"/>
    </source>
</evidence>
<feature type="transmembrane region" description="Helical" evidence="6">
    <location>
        <begin position="21"/>
        <end position="40"/>
    </location>
</feature>
<feature type="transmembrane region" description="Helical" evidence="6">
    <location>
        <begin position="60"/>
        <end position="83"/>
    </location>
</feature>
<feature type="transmembrane region" description="Helical" evidence="6">
    <location>
        <begin position="121"/>
        <end position="142"/>
    </location>
</feature>
<evidence type="ECO:0000256" key="5">
    <source>
        <dbReference type="ARBA" id="ARBA00023136"/>
    </source>
</evidence>
<feature type="transmembrane region" description="Helical" evidence="6">
    <location>
        <begin position="400"/>
        <end position="422"/>
    </location>
</feature>
<feature type="transmembrane region" description="Helical" evidence="6">
    <location>
        <begin position="311"/>
        <end position="330"/>
    </location>
</feature>
<dbReference type="PROSITE" id="PS50850">
    <property type="entry name" value="MFS"/>
    <property type="match status" value="1"/>
</dbReference>
<comment type="subcellular location">
    <subcellularLocation>
        <location evidence="1">Cell membrane</location>
        <topology evidence="1">Multi-pass membrane protein</topology>
    </subcellularLocation>
</comment>
<dbReference type="InterPro" id="IPR011701">
    <property type="entry name" value="MFS"/>
</dbReference>
<keyword evidence="4 6" id="KW-1133">Transmembrane helix</keyword>
<dbReference type="PANTHER" id="PTHR43124:SF3">
    <property type="entry name" value="CHLORAMPHENICOL EFFLUX PUMP RV0191"/>
    <property type="match status" value="1"/>
</dbReference>
<dbReference type="InterPro" id="IPR020846">
    <property type="entry name" value="MFS_dom"/>
</dbReference>
<comment type="caution">
    <text evidence="8">The sequence shown here is derived from an EMBL/GenBank/DDBJ whole genome shotgun (WGS) entry which is preliminary data.</text>
</comment>
<dbReference type="EMBL" id="CYGY02000069">
    <property type="protein sequence ID" value="SIT49569.1"/>
    <property type="molecule type" value="Genomic_DNA"/>
</dbReference>
<dbReference type="GO" id="GO:0022857">
    <property type="term" value="F:transmembrane transporter activity"/>
    <property type="evidence" value="ECO:0007669"/>
    <property type="project" value="InterPro"/>
</dbReference>
<keyword evidence="5 6" id="KW-0472">Membrane</keyword>
<dbReference type="PANTHER" id="PTHR43124">
    <property type="entry name" value="PURINE EFFLUX PUMP PBUE"/>
    <property type="match status" value="1"/>
</dbReference>
<protein>
    <submittedName>
        <fullName evidence="8">Transporter, Major facilitator superfamily MFS_1</fullName>
    </submittedName>
</protein>
<feature type="transmembrane region" description="Helical" evidence="6">
    <location>
        <begin position="274"/>
        <end position="299"/>
    </location>
</feature>
<feature type="domain" description="Major facilitator superfamily (MFS) profile" evidence="7">
    <location>
        <begin position="25"/>
        <end position="428"/>
    </location>
</feature>
<reference evidence="8" key="1">
    <citation type="submission" date="2016-12" db="EMBL/GenBank/DDBJ databases">
        <authorList>
            <person name="Moulin L."/>
        </authorList>
    </citation>
    <scope>NUCLEOTIDE SEQUENCE [LARGE SCALE GENOMIC DNA]</scope>
    <source>
        <strain evidence="8">STM 7183</strain>
    </source>
</reference>
<proteinExistence type="predicted"/>
<evidence type="ECO:0000256" key="4">
    <source>
        <dbReference type="ARBA" id="ARBA00022989"/>
    </source>
</evidence>
<dbReference type="InterPro" id="IPR036259">
    <property type="entry name" value="MFS_trans_sf"/>
</dbReference>
<evidence type="ECO:0000256" key="6">
    <source>
        <dbReference type="SAM" id="Phobius"/>
    </source>
</evidence>
<keyword evidence="9" id="KW-1185">Reference proteome</keyword>
<gene>
    <name evidence="8" type="ORF">BN2476_690014</name>
</gene>
<keyword evidence="3 6" id="KW-0812">Transmembrane</keyword>
<dbReference type="InterPro" id="IPR050189">
    <property type="entry name" value="MFS_Efflux_Transporters"/>
</dbReference>
<dbReference type="GO" id="GO:0005886">
    <property type="term" value="C:plasma membrane"/>
    <property type="evidence" value="ECO:0007669"/>
    <property type="project" value="UniProtKB-SubCell"/>
</dbReference>
<evidence type="ECO:0000256" key="3">
    <source>
        <dbReference type="ARBA" id="ARBA00022692"/>
    </source>
</evidence>
<name>A0A1N7SRQ1_9BURK</name>
<dbReference type="RefSeq" id="WP_235851077.1">
    <property type="nucleotide sequence ID" value="NZ_CYGY02000069.1"/>
</dbReference>
<feature type="transmembrane region" description="Helical" evidence="6">
    <location>
        <begin position="240"/>
        <end position="262"/>
    </location>
</feature>
<keyword evidence="2" id="KW-1003">Cell membrane</keyword>
<feature type="transmembrane region" description="Helical" evidence="6">
    <location>
        <begin position="154"/>
        <end position="176"/>
    </location>
</feature>
<evidence type="ECO:0000259" key="7">
    <source>
        <dbReference type="PROSITE" id="PS50850"/>
    </source>
</evidence>
<dbReference type="Proteomes" id="UP000195569">
    <property type="component" value="Unassembled WGS sequence"/>
</dbReference>
<dbReference type="Gene3D" id="1.20.1250.20">
    <property type="entry name" value="MFS general substrate transporter like domains"/>
    <property type="match status" value="2"/>
</dbReference>
<feature type="transmembrane region" description="Helical" evidence="6">
    <location>
        <begin position="182"/>
        <end position="200"/>
    </location>
</feature>
<feature type="transmembrane region" description="Helical" evidence="6">
    <location>
        <begin position="336"/>
        <end position="360"/>
    </location>
</feature>
<feature type="transmembrane region" description="Helical" evidence="6">
    <location>
        <begin position="95"/>
        <end position="115"/>
    </location>
</feature>
<dbReference type="Pfam" id="PF07690">
    <property type="entry name" value="MFS_1"/>
    <property type="match status" value="1"/>
</dbReference>
<evidence type="ECO:0000256" key="2">
    <source>
        <dbReference type="ARBA" id="ARBA00022475"/>
    </source>
</evidence>
<dbReference type="AlphaFoldDB" id="A0A1N7SRQ1"/>
<dbReference type="SUPFAM" id="SSF103473">
    <property type="entry name" value="MFS general substrate transporter"/>
    <property type="match status" value="1"/>
</dbReference>
<organism evidence="8 9">
    <name type="scientific">Paraburkholderia piptadeniae</name>
    <dbReference type="NCBI Taxonomy" id="1701573"/>
    <lineage>
        <taxon>Bacteria</taxon>
        <taxon>Pseudomonadati</taxon>
        <taxon>Pseudomonadota</taxon>
        <taxon>Betaproteobacteria</taxon>
        <taxon>Burkholderiales</taxon>
        <taxon>Burkholderiaceae</taxon>
        <taxon>Paraburkholderia</taxon>
    </lineage>
</organism>
<accession>A0A1N7SRQ1</accession>
<feature type="transmembrane region" description="Helical" evidence="6">
    <location>
        <begin position="372"/>
        <end position="394"/>
    </location>
</feature>
<sequence>MALNFPETARQHGERMGVSRAYAWVIFALTLGLLLSDYMSRQVLNSVFPLIKAEWGLSDTQLGTLSGIVSLSVGLLAFPLSLAADRWGRVRSVTIMAAVWSIATLFCGLSDSYLSLLSARFLVGAGEAAYASVGVAILISIFPSRLTSTITGAFMAGSMVGSVTGVGLGGVLASHFGWRNSFVGMAVYGITLTLLYALFVRPSQIERKAEAAEAGIGEHEGPREPASVGRLLKRLFAAPALPYVYIGSGVQLFINGGLIAWLPTFLHRTYNLPLSQAGGVAAMFVLCAACGMAVCGALADRLCRDPLRQKLLLTIGYNLASGALLFTAFQFSAGTTQLACIALALFFSASVIGPSGNLVAQLTPKAIHSTAMATLALACNLFGLAPGAVVTGALADRFGLTSALLFLPLASVASAAILIVGVRRLHADRQNPSPSCARCTE</sequence>